<feature type="region of interest" description="Disordered" evidence="8">
    <location>
        <begin position="555"/>
        <end position="640"/>
    </location>
</feature>
<gene>
    <name evidence="9" type="ORF">EIP91_004238</name>
</gene>
<proteinExistence type="inferred from homology"/>
<feature type="region of interest" description="Disordered" evidence="8">
    <location>
        <begin position="136"/>
        <end position="183"/>
    </location>
</feature>
<feature type="compositionally biased region" description="Basic and acidic residues" evidence="8">
    <location>
        <begin position="250"/>
        <end position="261"/>
    </location>
</feature>
<feature type="compositionally biased region" description="Low complexity" evidence="8">
    <location>
        <begin position="487"/>
        <end position="505"/>
    </location>
</feature>
<sequence>MPVSRWYTPILLRKTASYESEVVYDSEPEREGSLVDQQPRTDINKKQPAALVQPTIIELSSDTEPDDIPSPRKNVTVVEILDSSPVPEDVQTLSKPTAQDMVIAPTAIARPHVSSTKASVDDIQLRSTLEPVEEFDKRNGHTEGRGTRHIVSHGESRSSVTLEEELKWPRRDPTVQSREDVAKPKARRTQVAADYLAGIPDRDLARILKCVCCDLSWTTRKSAAQKIKHIRICGKKHKLTEETIKHLLLKEIERSPPAEKKGKGKASTANDKETEEAPRTLLEDTVVNEVTGKKRGRRPAVVETVKHVGDTRAEILARARALLGSEALIQKETVPGSSKANPIPGSSKANLPPQREIAADAGDMLLPPSTQPFGESGLARAFQPRAHSRPPSPTQPYNPLPAAPLEPASPPRTQPFGESALAHMFQPQSSFIPNDIPEIPQSRKPAGTSAFRVSHDVLELSSDTDSDDGFLDLLKGGPSSTRVGHKVTASTPVTSNPTVTVPASSNDQHQGRPFSPLPPEDPQEDRPDQSFNDYDWNNDDGAILHFSGADEASLLRSGNNLSPPATSSTLLLQPNQGPNDPTYTPPNHTTFHDTLFPLQTHSRSPIHSPRIPFRSSPTKHPNTAAAASTSKRGRSRKEPDEVAASRVQLSDEELHQKLKDTILADTDLYLRILRYEPIHFDVFLKQATDLGLSSRGLKVRVKAFLDKQAIHFYGHDITASRTKRRR</sequence>
<evidence type="ECO:0000256" key="2">
    <source>
        <dbReference type="ARBA" id="ARBA00006661"/>
    </source>
</evidence>
<evidence type="ECO:0000256" key="7">
    <source>
        <dbReference type="ARBA" id="ARBA00029496"/>
    </source>
</evidence>
<keyword evidence="5" id="KW-0234">DNA repair</keyword>
<reference evidence="9 10" key="1">
    <citation type="submission" date="2018-11" db="EMBL/GenBank/DDBJ databases">
        <title>Genome assembly of Steccherinum ochraceum LE-BIN_3174, the white-rot fungus of the Steccherinaceae family (The Residual Polyporoid clade, Polyporales, Basidiomycota).</title>
        <authorList>
            <person name="Fedorova T.V."/>
            <person name="Glazunova O.A."/>
            <person name="Landesman E.O."/>
            <person name="Moiseenko K.V."/>
            <person name="Psurtseva N.V."/>
            <person name="Savinova O.S."/>
            <person name="Shakhova N.V."/>
            <person name="Tyazhelova T.V."/>
            <person name="Vasina D.V."/>
        </authorList>
    </citation>
    <scope>NUCLEOTIDE SEQUENCE [LARGE SCALE GENOMIC DNA]</scope>
    <source>
        <strain evidence="9 10">LE-BIN_3174</strain>
    </source>
</reference>
<feature type="compositionally biased region" description="Basic and acidic residues" evidence="8">
    <location>
        <begin position="164"/>
        <end position="183"/>
    </location>
</feature>
<keyword evidence="4" id="KW-0233">DNA recombination</keyword>
<dbReference type="Proteomes" id="UP000292702">
    <property type="component" value="Unassembled WGS sequence"/>
</dbReference>
<evidence type="ECO:0000256" key="3">
    <source>
        <dbReference type="ARBA" id="ARBA00022763"/>
    </source>
</evidence>
<dbReference type="AlphaFoldDB" id="A0A4R0RKK4"/>
<name>A0A4R0RKK4_9APHY</name>
<feature type="compositionally biased region" description="Polar residues" evidence="8">
    <location>
        <begin position="615"/>
        <end position="630"/>
    </location>
</feature>
<feature type="region of interest" description="Disordered" evidence="8">
    <location>
        <begin position="333"/>
        <end position="352"/>
    </location>
</feature>
<feature type="compositionally biased region" description="Low complexity" evidence="8">
    <location>
        <begin position="561"/>
        <end position="572"/>
    </location>
</feature>
<dbReference type="GO" id="GO:0006310">
    <property type="term" value="P:DNA recombination"/>
    <property type="evidence" value="ECO:0007669"/>
    <property type="project" value="UniProtKB-KW"/>
</dbReference>
<dbReference type="GO" id="GO:0006260">
    <property type="term" value="P:DNA replication"/>
    <property type="evidence" value="ECO:0007669"/>
    <property type="project" value="InterPro"/>
</dbReference>
<evidence type="ECO:0000256" key="4">
    <source>
        <dbReference type="ARBA" id="ARBA00023172"/>
    </source>
</evidence>
<feature type="compositionally biased region" description="Polar residues" evidence="8">
    <location>
        <begin position="573"/>
        <end position="589"/>
    </location>
</feature>
<accession>A0A4R0RKK4</accession>
<dbReference type="InterPro" id="IPR018574">
    <property type="entry name" value="Structure-sp_endonuc_su_Slx4"/>
</dbReference>
<dbReference type="OrthoDB" id="5576441at2759"/>
<dbReference type="GO" id="GO:0033557">
    <property type="term" value="C:Slx1-Slx4 complex"/>
    <property type="evidence" value="ECO:0007669"/>
    <property type="project" value="InterPro"/>
</dbReference>
<feature type="compositionally biased region" description="Pro residues" evidence="8">
    <location>
        <begin position="390"/>
        <end position="413"/>
    </location>
</feature>
<evidence type="ECO:0000256" key="8">
    <source>
        <dbReference type="SAM" id="MobiDB-lite"/>
    </source>
</evidence>
<evidence type="ECO:0000256" key="1">
    <source>
        <dbReference type="ARBA" id="ARBA00004123"/>
    </source>
</evidence>
<feature type="region of interest" description="Disordered" evidence="8">
    <location>
        <begin position="461"/>
        <end position="538"/>
    </location>
</feature>
<organism evidence="9 10">
    <name type="scientific">Steccherinum ochraceum</name>
    <dbReference type="NCBI Taxonomy" id="92696"/>
    <lineage>
        <taxon>Eukaryota</taxon>
        <taxon>Fungi</taxon>
        <taxon>Dikarya</taxon>
        <taxon>Basidiomycota</taxon>
        <taxon>Agaricomycotina</taxon>
        <taxon>Agaricomycetes</taxon>
        <taxon>Polyporales</taxon>
        <taxon>Steccherinaceae</taxon>
        <taxon>Steccherinum</taxon>
    </lineage>
</organism>
<keyword evidence="6" id="KW-0539">Nucleus</keyword>
<dbReference type="STRING" id="92696.A0A4R0RKK4"/>
<keyword evidence="10" id="KW-1185">Reference proteome</keyword>
<feature type="region of interest" description="Disordered" evidence="8">
    <location>
        <begin position="384"/>
        <end position="417"/>
    </location>
</feature>
<comment type="subcellular location">
    <subcellularLocation>
        <location evidence="1">Nucleus</location>
    </subcellularLocation>
</comment>
<dbReference type="EMBL" id="RWJN01000242">
    <property type="protein sequence ID" value="TCD64328.1"/>
    <property type="molecule type" value="Genomic_DNA"/>
</dbReference>
<feature type="compositionally biased region" description="Basic and acidic residues" evidence="8">
    <location>
        <begin position="136"/>
        <end position="156"/>
    </location>
</feature>
<feature type="region of interest" description="Disordered" evidence="8">
    <location>
        <begin position="23"/>
        <end position="48"/>
    </location>
</feature>
<evidence type="ECO:0000313" key="9">
    <source>
        <dbReference type="EMBL" id="TCD64328.1"/>
    </source>
</evidence>
<dbReference type="Pfam" id="PF09494">
    <property type="entry name" value="Slx4"/>
    <property type="match status" value="1"/>
</dbReference>
<evidence type="ECO:0000256" key="6">
    <source>
        <dbReference type="ARBA" id="ARBA00023242"/>
    </source>
</evidence>
<feature type="region of interest" description="Disordered" evidence="8">
    <location>
        <begin position="250"/>
        <end position="298"/>
    </location>
</feature>
<comment type="similarity">
    <text evidence="2">Belongs to the SLX4 family.</text>
</comment>
<comment type="caution">
    <text evidence="9">The sequence shown here is derived from an EMBL/GenBank/DDBJ whole genome shotgun (WGS) entry which is preliminary data.</text>
</comment>
<dbReference type="GO" id="GO:0006281">
    <property type="term" value="P:DNA repair"/>
    <property type="evidence" value="ECO:0007669"/>
    <property type="project" value="UniProtKB-KW"/>
</dbReference>
<evidence type="ECO:0000256" key="5">
    <source>
        <dbReference type="ARBA" id="ARBA00023204"/>
    </source>
</evidence>
<evidence type="ECO:0000313" key="10">
    <source>
        <dbReference type="Proteomes" id="UP000292702"/>
    </source>
</evidence>
<protein>
    <recommendedName>
        <fullName evidence="7">Structure-specific endonuclease subunit SLX4</fullName>
    </recommendedName>
</protein>
<feature type="compositionally biased region" description="Basic and acidic residues" evidence="8">
    <location>
        <begin position="270"/>
        <end position="282"/>
    </location>
</feature>
<keyword evidence="3" id="KW-0227">DNA damage</keyword>